<dbReference type="InterPro" id="IPR032675">
    <property type="entry name" value="LRR_dom_sf"/>
</dbReference>
<evidence type="ECO:0000256" key="1">
    <source>
        <dbReference type="ARBA" id="ARBA00022614"/>
    </source>
</evidence>
<dbReference type="PANTHER" id="PTHR24369:SF210">
    <property type="entry name" value="CHAOPTIN-RELATED"/>
    <property type="match status" value="1"/>
</dbReference>
<evidence type="ECO:0000313" key="5">
    <source>
        <dbReference type="Proteomes" id="UP000276133"/>
    </source>
</evidence>
<gene>
    <name evidence="4" type="ORF">BpHYR1_040398</name>
</gene>
<dbReference type="GO" id="GO:0005886">
    <property type="term" value="C:plasma membrane"/>
    <property type="evidence" value="ECO:0007669"/>
    <property type="project" value="TreeGrafter"/>
</dbReference>
<dbReference type="AlphaFoldDB" id="A0A3M7P4J5"/>
<dbReference type="OrthoDB" id="2013775at2759"/>
<keyword evidence="3" id="KW-0677">Repeat</keyword>
<keyword evidence="5" id="KW-1185">Reference proteome</keyword>
<dbReference type="Pfam" id="PF00560">
    <property type="entry name" value="LRR_1"/>
    <property type="match status" value="1"/>
</dbReference>
<dbReference type="InterPro" id="IPR003591">
    <property type="entry name" value="Leu-rich_rpt_typical-subtyp"/>
</dbReference>
<evidence type="ECO:0000313" key="4">
    <source>
        <dbReference type="EMBL" id="RMZ93982.1"/>
    </source>
</evidence>
<reference evidence="4 5" key="1">
    <citation type="journal article" date="2018" name="Sci. Rep.">
        <title>Genomic signatures of local adaptation to the degree of environmental predictability in rotifers.</title>
        <authorList>
            <person name="Franch-Gras L."/>
            <person name="Hahn C."/>
            <person name="Garcia-Roger E.M."/>
            <person name="Carmona M.J."/>
            <person name="Serra M."/>
            <person name="Gomez A."/>
        </authorList>
    </citation>
    <scope>NUCLEOTIDE SEQUENCE [LARGE SCALE GENOMIC DNA]</scope>
    <source>
        <strain evidence="4">HYR1</strain>
    </source>
</reference>
<comment type="caution">
    <text evidence="4">The sequence shown here is derived from an EMBL/GenBank/DDBJ whole genome shotgun (WGS) entry which is preliminary data.</text>
</comment>
<dbReference type="InterPro" id="IPR050541">
    <property type="entry name" value="LRR_TM_domain-containing"/>
</dbReference>
<dbReference type="SMART" id="SM00365">
    <property type="entry name" value="LRR_SD22"/>
    <property type="match status" value="8"/>
</dbReference>
<dbReference type="SMART" id="SM00369">
    <property type="entry name" value="LRR_TYP"/>
    <property type="match status" value="11"/>
</dbReference>
<sequence length="561" mass="66236">MADADLYQSVVLDYFDSIKKDIDDKYDTFVETSRLDINLTQIEQIRSQYLDIIDFYQDKALHTIKTMDQNLSDKNEILSSVFEHDFLVYLKSHHSEDKDKCFGKLVLFKKFEPLEKIEFINKFEPCMKIEILDKKTLDSILLLMKLDKTVESPELIKSGVRHDVWMKSELSKIDNQINRDEYTKLNFECFKIVSLADKVFDEYKNLAELCFGQCCLNLFTNDSFKGLSNLRILQLQGNGIDYLPPEIFQELHNLTEIELHFNCLIDIEESLFSNLTNLEYVGLGHNQIGFIENNSFSSLAKLKRLDLHANCLRKIKKEWFCNLENLEMLNLSRNFENSSHGFIFTSDLFESLTNLKTLHFSYNTLEHFEINLFDNLKNLQNLDLVKCSLRNKINKDMFKNLNNLKTLHLDSNDIQHLEPIFGNMEKLEFFSLSYNKLESFGDNFFAAFHKLKILDLHNNNLKVVKKEWFDSMSQLEQLHLNWNRISSLEVDVFRKLTKLKHLAIQDNQIKSVKKEALNGLSNMEVHYDDEIDMHKIIDDFHERNINLIPQKCKRKFRFVEE</sequence>
<organism evidence="4 5">
    <name type="scientific">Brachionus plicatilis</name>
    <name type="common">Marine rotifer</name>
    <name type="synonym">Brachionus muelleri</name>
    <dbReference type="NCBI Taxonomy" id="10195"/>
    <lineage>
        <taxon>Eukaryota</taxon>
        <taxon>Metazoa</taxon>
        <taxon>Spiralia</taxon>
        <taxon>Gnathifera</taxon>
        <taxon>Rotifera</taxon>
        <taxon>Eurotatoria</taxon>
        <taxon>Monogononta</taxon>
        <taxon>Pseudotrocha</taxon>
        <taxon>Ploima</taxon>
        <taxon>Brachionidae</taxon>
        <taxon>Brachionus</taxon>
    </lineage>
</organism>
<keyword evidence="1" id="KW-0433">Leucine-rich repeat</keyword>
<keyword evidence="2" id="KW-0732">Signal</keyword>
<dbReference type="STRING" id="10195.A0A3M7P4J5"/>
<dbReference type="PANTHER" id="PTHR24369">
    <property type="entry name" value="ANTIGEN BSP, PUTATIVE-RELATED"/>
    <property type="match status" value="1"/>
</dbReference>
<dbReference type="SUPFAM" id="SSF52058">
    <property type="entry name" value="L domain-like"/>
    <property type="match status" value="1"/>
</dbReference>
<dbReference type="Proteomes" id="UP000276133">
    <property type="component" value="Unassembled WGS sequence"/>
</dbReference>
<dbReference type="PROSITE" id="PS51450">
    <property type="entry name" value="LRR"/>
    <property type="match status" value="3"/>
</dbReference>
<dbReference type="EMBL" id="REGN01013394">
    <property type="protein sequence ID" value="RMZ93982.1"/>
    <property type="molecule type" value="Genomic_DNA"/>
</dbReference>
<evidence type="ECO:0000256" key="3">
    <source>
        <dbReference type="ARBA" id="ARBA00022737"/>
    </source>
</evidence>
<proteinExistence type="predicted"/>
<dbReference type="Gene3D" id="3.80.10.10">
    <property type="entry name" value="Ribonuclease Inhibitor"/>
    <property type="match status" value="2"/>
</dbReference>
<name>A0A3M7P4J5_BRAPC</name>
<protein>
    <submittedName>
        <fullName evidence="4">Insulin-like growth factor-binding complex acid labile subunit</fullName>
    </submittedName>
</protein>
<evidence type="ECO:0000256" key="2">
    <source>
        <dbReference type="ARBA" id="ARBA00022729"/>
    </source>
</evidence>
<dbReference type="InterPro" id="IPR001611">
    <property type="entry name" value="Leu-rich_rpt"/>
</dbReference>
<dbReference type="Pfam" id="PF13855">
    <property type="entry name" value="LRR_8"/>
    <property type="match status" value="2"/>
</dbReference>
<accession>A0A3M7P4J5</accession>